<protein>
    <recommendedName>
        <fullName evidence="3">DUF4403 family protein</fullName>
    </recommendedName>
</protein>
<dbReference type="EMBL" id="CP000859">
    <property type="protein sequence ID" value="ABW68801.1"/>
    <property type="molecule type" value="Genomic_DNA"/>
</dbReference>
<dbReference type="RefSeq" id="WP_012176412.1">
    <property type="nucleotide sequence ID" value="NC_009943.1"/>
</dbReference>
<keyword evidence="2" id="KW-1185">Reference proteome</keyword>
<name>A8ZZ28_DESOH</name>
<gene>
    <name evidence="1" type="ordered locus">Dole_2998</name>
</gene>
<evidence type="ECO:0000313" key="1">
    <source>
        <dbReference type="EMBL" id="ABW68801.1"/>
    </source>
</evidence>
<evidence type="ECO:0000313" key="2">
    <source>
        <dbReference type="Proteomes" id="UP000008561"/>
    </source>
</evidence>
<dbReference type="AlphaFoldDB" id="A8ZZ28"/>
<organism evidence="1 2">
    <name type="scientific">Desulfosudis oleivorans (strain DSM 6200 / JCM 39069 / Hxd3)</name>
    <name type="common">Desulfococcus oleovorans</name>
    <dbReference type="NCBI Taxonomy" id="96561"/>
    <lineage>
        <taxon>Bacteria</taxon>
        <taxon>Pseudomonadati</taxon>
        <taxon>Thermodesulfobacteriota</taxon>
        <taxon>Desulfobacteria</taxon>
        <taxon>Desulfobacterales</taxon>
        <taxon>Desulfosudaceae</taxon>
        <taxon>Desulfosudis</taxon>
    </lineage>
</organism>
<dbReference type="KEGG" id="dol:Dole_2998"/>
<dbReference type="Proteomes" id="UP000008561">
    <property type="component" value="Chromosome"/>
</dbReference>
<dbReference type="Pfam" id="PF14356">
    <property type="entry name" value="DUF4403"/>
    <property type="match status" value="1"/>
</dbReference>
<dbReference type="OrthoDB" id="617059at2"/>
<dbReference type="InterPro" id="IPR025515">
    <property type="entry name" value="DUF4403"/>
</dbReference>
<reference evidence="1 2" key="1">
    <citation type="submission" date="2007-10" db="EMBL/GenBank/DDBJ databases">
        <title>Complete sequence of Desulfococcus oleovorans Hxd3.</title>
        <authorList>
            <consortium name="US DOE Joint Genome Institute"/>
            <person name="Copeland A."/>
            <person name="Lucas S."/>
            <person name="Lapidus A."/>
            <person name="Barry K."/>
            <person name="Glavina del Rio T."/>
            <person name="Dalin E."/>
            <person name="Tice H."/>
            <person name="Pitluck S."/>
            <person name="Kiss H."/>
            <person name="Brettin T."/>
            <person name="Bruce D."/>
            <person name="Detter J.C."/>
            <person name="Han C."/>
            <person name="Schmutz J."/>
            <person name="Larimer F."/>
            <person name="Land M."/>
            <person name="Hauser L."/>
            <person name="Kyrpides N."/>
            <person name="Kim E."/>
            <person name="Wawrik B."/>
            <person name="Richardson P."/>
        </authorList>
    </citation>
    <scope>NUCLEOTIDE SEQUENCE [LARGE SCALE GENOMIC DNA]</scope>
    <source>
        <strain evidence="2">DSM 6200 / JCM 39069 / Hxd3</strain>
    </source>
</reference>
<accession>A8ZZ28</accession>
<dbReference type="eggNOG" id="ENOG5032F9I">
    <property type="taxonomic scope" value="Bacteria"/>
</dbReference>
<evidence type="ECO:0008006" key="3">
    <source>
        <dbReference type="Google" id="ProtNLM"/>
    </source>
</evidence>
<proteinExistence type="predicted"/>
<dbReference type="STRING" id="96561.Dole_2998"/>
<dbReference type="HOGENOM" id="CLU_550660_0_0_7"/>
<sequence length="495" mass="54404">MHFIKIVLTTVVLVSMVLAVAVVATRIYLGSRYPAPAAGATAVPAAPVETQAKPGITILNIPLFMSVDDLGRALEQHVPKTYQDVDDDPTDLLIEDQITYDLKRGPIKISIIENGFDFSFSVTGVVRARGKVNLVVTRIPASAHADVAGRISGRIGVNILPDWQVKPTLDFSVQMDEATIPIENFGKISLRTFLEEKLTKKIQKERYKLVEKVLAKDQVRKEVTEAWAQMHRVEQVHDFPPVWIRVAPQKVGLMPPTAKGEEGLALGLQVALRTDMGISSTLPHAPITPLPDASILETISNRFRIRVPFQIHTAAVNSYLAKTVTGTGHDLVKGLRVTVDRAQVLSAEEDRLTAIAFATFTHDRLNIKTQARVYLTGRVVYDAKAGRIELDDVTYDAAFSRWWAGLAHWVAAPYVAHQARTLLVFDLSREIAKADKAIDRLVTRLAVPPGIKADLSVRSPQINHLGINHDGIYGHLELNGTLEAALDFAEPAPVP</sequence>